<dbReference type="SUPFAM" id="SSF46689">
    <property type="entry name" value="Homeodomain-like"/>
    <property type="match status" value="1"/>
</dbReference>
<dbReference type="PRINTS" id="PR00455">
    <property type="entry name" value="HTHTETR"/>
</dbReference>
<dbReference type="EMBL" id="PEBX01000122">
    <property type="protein sequence ID" value="PTQ55401.1"/>
    <property type="molecule type" value="Genomic_DNA"/>
</dbReference>
<dbReference type="InterPro" id="IPR009057">
    <property type="entry name" value="Homeodomain-like_sf"/>
</dbReference>
<dbReference type="Pfam" id="PF17934">
    <property type="entry name" value="TetR_C_26"/>
    <property type="match status" value="1"/>
</dbReference>
<evidence type="ECO:0000256" key="1">
    <source>
        <dbReference type="ARBA" id="ARBA00023125"/>
    </source>
</evidence>
<dbReference type="InterPro" id="IPR001647">
    <property type="entry name" value="HTH_TetR"/>
</dbReference>
<comment type="caution">
    <text evidence="4">The sequence shown here is derived from an EMBL/GenBank/DDBJ whole genome shotgun (WGS) entry which is preliminary data.</text>
</comment>
<keyword evidence="1 2" id="KW-0238">DNA-binding</keyword>
<dbReference type="InterPro" id="IPR050624">
    <property type="entry name" value="HTH-type_Tx_Regulator"/>
</dbReference>
<gene>
    <name evidence="4" type="ORF">BSOLF_2202</name>
</gene>
<dbReference type="PROSITE" id="PS50977">
    <property type="entry name" value="HTH_TETR_2"/>
    <property type="match status" value="1"/>
</dbReference>
<sequence>MNRQQKRYRDLIEAGRRVMAEKGYEDAKVSDIVKQAGVAQGTFYLYFPTKLDLVIALAQEMQQEILSRVQAEINNKDVLEDLMTSITVALRVMESYKDIIPIFSAISAIDETRWKAEQYLRSDYYVFVQNIIEKGQKDGIFRSELNPEIVSRFIVGMIEHIAHECFVYHSGFDPDNYIQLLWQLLKGGLLR</sequence>
<dbReference type="PANTHER" id="PTHR43479:SF8">
    <property type="entry name" value="TRANSCRIPTIONAL REGULATOR, TETR FAMILY"/>
    <property type="match status" value="1"/>
</dbReference>
<dbReference type="Gene3D" id="1.10.357.10">
    <property type="entry name" value="Tetracycline Repressor, domain 2"/>
    <property type="match status" value="1"/>
</dbReference>
<dbReference type="PANTHER" id="PTHR43479">
    <property type="entry name" value="ACREF/ENVCD OPERON REPRESSOR-RELATED"/>
    <property type="match status" value="1"/>
</dbReference>
<dbReference type="AlphaFoldDB" id="A0A2R6XY93"/>
<dbReference type="GO" id="GO:0003677">
    <property type="term" value="F:DNA binding"/>
    <property type="evidence" value="ECO:0007669"/>
    <property type="project" value="UniProtKB-UniRule"/>
</dbReference>
<dbReference type="InterPro" id="IPR041603">
    <property type="entry name" value="YvdT_C"/>
</dbReference>
<dbReference type="Pfam" id="PF00440">
    <property type="entry name" value="TetR_N"/>
    <property type="match status" value="1"/>
</dbReference>
<organism evidence="4 5">
    <name type="scientific">Candidatus Carbonibacillus altaicus</name>
    <dbReference type="NCBI Taxonomy" id="2163959"/>
    <lineage>
        <taxon>Bacteria</taxon>
        <taxon>Bacillati</taxon>
        <taxon>Bacillota</taxon>
        <taxon>Bacilli</taxon>
        <taxon>Bacillales</taxon>
        <taxon>Candidatus Carbonibacillus</taxon>
    </lineage>
</organism>
<feature type="domain" description="HTH tetR-type" evidence="3">
    <location>
        <begin position="5"/>
        <end position="65"/>
    </location>
</feature>
<evidence type="ECO:0000313" key="5">
    <source>
        <dbReference type="Proteomes" id="UP000244338"/>
    </source>
</evidence>
<name>A0A2R6XY93_9BACL</name>
<accession>A0A2R6XY93</accession>
<evidence type="ECO:0000256" key="2">
    <source>
        <dbReference type="PROSITE-ProRule" id="PRU00335"/>
    </source>
</evidence>
<reference evidence="5" key="1">
    <citation type="journal article" date="2018" name="Sci. Rep.">
        <title>Lignite coal burning seam in the remote Altai Mountains harbors a hydrogen-driven thermophilic microbial community.</title>
        <authorList>
            <person name="Kadnikov V.V."/>
            <person name="Mardanov A.V."/>
            <person name="Ivasenko D.A."/>
            <person name="Antsiferov D.V."/>
            <person name="Beletsky A.V."/>
            <person name="Karnachuk O.V."/>
            <person name="Ravin N.V."/>
        </authorList>
    </citation>
    <scope>NUCLEOTIDE SEQUENCE [LARGE SCALE GENOMIC DNA]</scope>
</reference>
<dbReference type="Proteomes" id="UP000244338">
    <property type="component" value="Unassembled WGS sequence"/>
</dbReference>
<evidence type="ECO:0000259" key="3">
    <source>
        <dbReference type="PROSITE" id="PS50977"/>
    </source>
</evidence>
<dbReference type="SUPFAM" id="SSF48498">
    <property type="entry name" value="Tetracyclin repressor-like, C-terminal domain"/>
    <property type="match status" value="1"/>
</dbReference>
<dbReference type="InterPro" id="IPR036271">
    <property type="entry name" value="Tet_transcr_reg_TetR-rel_C_sf"/>
</dbReference>
<feature type="DNA-binding region" description="H-T-H motif" evidence="2">
    <location>
        <begin position="28"/>
        <end position="47"/>
    </location>
</feature>
<proteinExistence type="predicted"/>
<protein>
    <submittedName>
        <fullName evidence="4">Transcriptional regulator, TetR family</fullName>
    </submittedName>
</protein>
<evidence type="ECO:0000313" key="4">
    <source>
        <dbReference type="EMBL" id="PTQ55401.1"/>
    </source>
</evidence>